<evidence type="ECO:0000313" key="2">
    <source>
        <dbReference type="Proteomes" id="UP001385951"/>
    </source>
</evidence>
<accession>A0AAW0FP53</accession>
<keyword evidence="2" id="KW-1185">Reference proteome</keyword>
<dbReference type="EMBL" id="JASBNA010000053">
    <property type="protein sequence ID" value="KAK7680034.1"/>
    <property type="molecule type" value="Genomic_DNA"/>
</dbReference>
<organism evidence="1 2">
    <name type="scientific">Cerrena zonata</name>
    <dbReference type="NCBI Taxonomy" id="2478898"/>
    <lineage>
        <taxon>Eukaryota</taxon>
        <taxon>Fungi</taxon>
        <taxon>Dikarya</taxon>
        <taxon>Basidiomycota</taxon>
        <taxon>Agaricomycotina</taxon>
        <taxon>Agaricomycetes</taxon>
        <taxon>Polyporales</taxon>
        <taxon>Cerrenaceae</taxon>
        <taxon>Cerrena</taxon>
    </lineage>
</organism>
<proteinExistence type="predicted"/>
<dbReference type="AlphaFoldDB" id="A0AAW0FP53"/>
<sequence>MNLFSSSRTTVFTQDNQIVSLLGIAFHVDHALIAFDVDAFGQQARPARHNKAVTFIGILDTRQGLHAEAESWVSPNLSVLGPSNARRSIPYSRMMTSYPHEHPIYSIQRIATSHKSQNYHMFN</sequence>
<protein>
    <submittedName>
        <fullName evidence="1">Uncharacterized protein</fullName>
    </submittedName>
</protein>
<gene>
    <name evidence="1" type="ORF">QCA50_016980</name>
</gene>
<dbReference type="Proteomes" id="UP001385951">
    <property type="component" value="Unassembled WGS sequence"/>
</dbReference>
<comment type="caution">
    <text evidence="1">The sequence shown here is derived from an EMBL/GenBank/DDBJ whole genome shotgun (WGS) entry which is preliminary data.</text>
</comment>
<name>A0AAW0FP53_9APHY</name>
<evidence type="ECO:0000313" key="1">
    <source>
        <dbReference type="EMBL" id="KAK7680034.1"/>
    </source>
</evidence>
<reference evidence="1 2" key="1">
    <citation type="submission" date="2022-09" db="EMBL/GenBank/DDBJ databases">
        <authorList>
            <person name="Palmer J.M."/>
        </authorList>
    </citation>
    <scope>NUCLEOTIDE SEQUENCE [LARGE SCALE GENOMIC DNA]</scope>
    <source>
        <strain evidence="1 2">DSM 7382</strain>
    </source>
</reference>